<dbReference type="EMBL" id="CP139725">
    <property type="protein sequence ID" value="WPZ22274.1"/>
    <property type="molecule type" value="Genomic_DNA"/>
</dbReference>
<dbReference type="Proteomes" id="UP001326567">
    <property type="component" value="Chromosome"/>
</dbReference>
<keyword evidence="2" id="KW-1185">Reference proteome</keyword>
<evidence type="ECO:0000313" key="1">
    <source>
        <dbReference type="EMBL" id="WPZ22274.1"/>
    </source>
</evidence>
<reference evidence="1 2" key="1">
    <citation type="submission" date="2023-11" db="EMBL/GenBank/DDBJ databases">
        <title>From the Deep-Sea to the Surface: Bacterial Genomes Isolated from the Moytirra Hydrothermal Vent Plume.</title>
        <authorList>
            <person name="Major S.R."/>
        </authorList>
    </citation>
    <scope>NUCLEOTIDE SEQUENCE [LARGE SCALE GENOMIC DNA]</scope>
    <source>
        <strain evidence="1 2">OXR-9</strain>
    </source>
</reference>
<sequence>MPRARNKRKPVTKKTFRIFCEGAKTEPYYLKGYLRCFREDNRASVKIVDTSKNTPVQLVEEAIRFKDSPQSVKGDVFWVVYDREAEGKYSRDLHLKAWNLAKANNIEVALTNICFEYWILLHFIDSSAAYSSFDDLRLNSRLRSEVNRVCGKSYDKASDTLFEFIKGDIHSAKLRAKKNNSAVLKAAGARELPFDVNPYTDIPKLLKAIDNF</sequence>
<dbReference type="RefSeq" id="WP_322328996.1">
    <property type="nucleotide sequence ID" value="NZ_CP139725.1"/>
</dbReference>
<proteinExistence type="predicted"/>
<dbReference type="Pfam" id="PF13707">
    <property type="entry name" value="RloB"/>
    <property type="match status" value="1"/>
</dbReference>
<evidence type="ECO:0000313" key="2">
    <source>
        <dbReference type="Proteomes" id="UP001326567"/>
    </source>
</evidence>
<gene>
    <name evidence="1" type="ORF">T7987_03280</name>
</gene>
<organism evidence="1 2">
    <name type="scientific">Sulfitobacter faviae</name>
    <dbReference type="NCBI Taxonomy" id="1775881"/>
    <lineage>
        <taxon>Bacteria</taxon>
        <taxon>Pseudomonadati</taxon>
        <taxon>Pseudomonadota</taxon>
        <taxon>Alphaproteobacteria</taxon>
        <taxon>Rhodobacterales</taxon>
        <taxon>Roseobacteraceae</taxon>
        <taxon>Sulfitobacter</taxon>
    </lineage>
</organism>
<name>A0ABZ0V1L6_9RHOB</name>
<protein>
    <submittedName>
        <fullName evidence="1">RloB family protein</fullName>
    </submittedName>
</protein>
<dbReference type="InterPro" id="IPR025591">
    <property type="entry name" value="RloB"/>
</dbReference>
<accession>A0ABZ0V1L6</accession>